<dbReference type="GO" id="GO:0097602">
    <property type="term" value="F:cullin family protein binding"/>
    <property type="evidence" value="ECO:0007669"/>
    <property type="project" value="TreeGrafter"/>
</dbReference>
<dbReference type="FunFam" id="3.30.70.2000:FF:000001">
    <property type="entry name" value="Potassium channel tetramerization domain-containing 17"/>
    <property type="match status" value="1"/>
</dbReference>
<dbReference type="Proteomes" id="UP000472275">
    <property type="component" value="Chromosome 17"/>
</dbReference>
<evidence type="ECO:0000313" key="2">
    <source>
        <dbReference type="Proteomes" id="UP000472275"/>
    </source>
</evidence>
<dbReference type="GeneTree" id="ENSGT00940000161746"/>
<dbReference type="Ensembl" id="ENSACCT00020009509.1">
    <property type="protein sequence ID" value="ENSACCP00020009116.1"/>
    <property type="gene ID" value="ENSACCG00020006221.1"/>
</dbReference>
<keyword evidence="2" id="KW-1185">Reference proteome</keyword>
<reference evidence="1" key="1">
    <citation type="submission" date="2025-08" db="UniProtKB">
        <authorList>
            <consortium name="Ensembl"/>
        </authorList>
    </citation>
    <scope>IDENTIFICATION</scope>
</reference>
<dbReference type="GO" id="GO:0005737">
    <property type="term" value="C:cytoplasm"/>
    <property type="evidence" value="ECO:0007669"/>
    <property type="project" value="TreeGrafter"/>
</dbReference>
<dbReference type="GO" id="GO:0043161">
    <property type="term" value="P:proteasome-mediated ubiquitin-dependent protein catabolic process"/>
    <property type="evidence" value="ECO:0007669"/>
    <property type="project" value="TreeGrafter"/>
</dbReference>
<dbReference type="Gene3D" id="6.10.140.750">
    <property type="match status" value="1"/>
</dbReference>
<name>A0A663EAY7_AQUCH</name>
<dbReference type="PANTHER" id="PTHR14958:SF24">
    <property type="entry name" value="BTB_POZ DOMAIN-CONTAINING PROTEIN KCTD17"/>
    <property type="match status" value="1"/>
</dbReference>
<reference evidence="1" key="2">
    <citation type="submission" date="2025-09" db="UniProtKB">
        <authorList>
            <consortium name="Ensembl"/>
        </authorList>
    </citation>
    <scope>IDENTIFICATION</scope>
</reference>
<gene>
    <name evidence="1" type="primary">KCTD17</name>
</gene>
<dbReference type="PANTHER" id="PTHR14958">
    <property type="entry name" value="POTASSIUM CHANNEL TETRAMERISATION DOMAIN CONTAINING PROTEIN"/>
    <property type="match status" value="1"/>
</dbReference>
<evidence type="ECO:0000313" key="1">
    <source>
        <dbReference type="Ensembl" id="ENSACCP00020009116.1"/>
    </source>
</evidence>
<protein>
    <submittedName>
        <fullName evidence="1">Potassium channel tetramerization domain containing 17</fullName>
    </submittedName>
</protein>
<dbReference type="GO" id="GO:0031463">
    <property type="term" value="C:Cul3-RING ubiquitin ligase complex"/>
    <property type="evidence" value="ECO:0007669"/>
    <property type="project" value="TreeGrafter"/>
</dbReference>
<sequence>MQRARVQFSAVRVSSNRNLLKSEAAVSFLPMDFGKLKTDLLQAKNQRWAVSFLSLWSFCLSFSGVLEEAEFYNIGPLIRIIKDRLEEKDYTVTQVPPKHVYRVLQCQEEELTQMVSTMSDGWRFEQLVNIGSSYNYGNEDQTEFLCVVSKELYNSPNGLSSEPSHKAKVRPTLLWPCSCCL</sequence>
<dbReference type="GO" id="GO:0045724">
    <property type="term" value="P:positive regulation of cilium assembly"/>
    <property type="evidence" value="ECO:0007669"/>
    <property type="project" value="TreeGrafter"/>
</dbReference>
<dbReference type="Gene3D" id="3.30.70.2000">
    <property type="match status" value="1"/>
</dbReference>
<accession>A0A663EAY7</accession>
<organism evidence="1 2">
    <name type="scientific">Aquila chrysaetos chrysaetos</name>
    <dbReference type="NCBI Taxonomy" id="223781"/>
    <lineage>
        <taxon>Eukaryota</taxon>
        <taxon>Metazoa</taxon>
        <taxon>Chordata</taxon>
        <taxon>Craniata</taxon>
        <taxon>Vertebrata</taxon>
        <taxon>Euteleostomi</taxon>
        <taxon>Archelosauria</taxon>
        <taxon>Archosauria</taxon>
        <taxon>Dinosauria</taxon>
        <taxon>Saurischia</taxon>
        <taxon>Theropoda</taxon>
        <taxon>Coelurosauria</taxon>
        <taxon>Aves</taxon>
        <taxon>Neognathae</taxon>
        <taxon>Neoaves</taxon>
        <taxon>Telluraves</taxon>
        <taxon>Accipitrimorphae</taxon>
        <taxon>Accipitriformes</taxon>
        <taxon>Accipitridae</taxon>
        <taxon>Accipitrinae</taxon>
        <taxon>Aquila</taxon>
    </lineage>
</organism>
<proteinExistence type="predicted"/>
<dbReference type="AlphaFoldDB" id="A0A663EAY7"/>